<dbReference type="GO" id="GO:0015629">
    <property type="term" value="C:actin cytoskeleton"/>
    <property type="evidence" value="ECO:0000318"/>
    <property type="project" value="GO_Central"/>
</dbReference>
<gene>
    <name evidence="8" type="ORF">NEMVEDRAFT_v1g242073</name>
</gene>
<name>A7S0W8_NEMVE</name>
<dbReference type="OMA" id="IVHPHVN"/>
<evidence type="ECO:0000259" key="7">
    <source>
        <dbReference type="PROSITE" id="PS51456"/>
    </source>
</evidence>
<keyword evidence="3 6" id="KW-0518">Myosin</keyword>
<protein>
    <recommendedName>
        <fullName evidence="7">Myosin motor domain-containing protein</fullName>
    </recommendedName>
</protein>
<evidence type="ECO:0000256" key="6">
    <source>
        <dbReference type="PROSITE-ProRule" id="PRU00782"/>
    </source>
</evidence>
<feature type="region of interest" description="Actin-binding" evidence="6">
    <location>
        <begin position="521"/>
        <end position="543"/>
    </location>
</feature>
<dbReference type="Proteomes" id="UP000001593">
    <property type="component" value="Unassembled WGS sequence"/>
</dbReference>
<keyword evidence="5 6" id="KW-0009">Actin-binding</keyword>
<dbReference type="Gene3D" id="1.20.58.530">
    <property type="match status" value="1"/>
</dbReference>
<dbReference type="GO" id="GO:0005524">
    <property type="term" value="F:ATP binding"/>
    <property type="evidence" value="ECO:0007669"/>
    <property type="project" value="UniProtKB-KW"/>
</dbReference>
<evidence type="ECO:0000313" key="9">
    <source>
        <dbReference type="Proteomes" id="UP000001593"/>
    </source>
</evidence>
<evidence type="ECO:0000256" key="2">
    <source>
        <dbReference type="ARBA" id="ARBA00022840"/>
    </source>
</evidence>
<dbReference type="PANTHER" id="PTHR13140">
    <property type="entry name" value="MYOSIN"/>
    <property type="match status" value="1"/>
</dbReference>
<dbReference type="GO" id="GO:0016459">
    <property type="term" value="C:myosin complex"/>
    <property type="evidence" value="ECO:0007669"/>
    <property type="project" value="UniProtKB-KW"/>
</dbReference>
<keyword evidence="1" id="KW-0547">Nucleotide-binding</keyword>
<organism evidence="8 9">
    <name type="scientific">Nematostella vectensis</name>
    <name type="common">Starlet sea anemone</name>
    <dbReference type="NCBI Taxonomy" id="45351"/>
    <lineage>
        <taxon>Eukaryota</taxon>
        <taxon>Metazoa</taxon>
        <taxon>Cnidaria</taxon>
        <taxon>Anthozoa</taxon>
        <taxon>Hexacorallia</taxon>
        <taxon>Actiniaria</taxon>
        <taxon>Edwardsiidae</taxon>
        <taxon>Nematostella</taxon>
    </lineage>
</organism>
<dbReference type="GO" id="GO:0016020">
    <property type="term" value="C:membrane"/>
    <property type="evidence" value="ECO:0000318"/>
    <property type="project" value="GO_Central"/>
</dbReference>
<dbReference type="GO" id="GO:0005737">
    <property type="term" value="C:cytoplasm"/>
    <property type="evidence" value="ECO:0000318"/>
    <property type="project" value="GO_Central"/>
</dbReference>
<comment type="similarity">
    <text evidence="6">Belongs to the TRAFAC class myosin-kinesin ATPase superfamily. Myosin family.</text>
</comment>
<comment type="caution">
    <text evidence="6">Lacks conserved residue(s) required for the propagation of feature annotation.</text>
</comment>
<dbReference type="InParanoid" id="A7S0W8"/>
<keyword evidence="2" id="KW-0067">ATP-binding</keyword>
<evidence type="ECO:0000256" key="1">
    <source>
        <dbReference type="ARBA" id="ARBA00022741"/>
    </source>
</evidence>
<evidence type="ECO:0000256" key="5">
    <source>
        <dbReference type="ARBA" id="ARBA00023203"/>
    </source>
</evidence>
<dbReference type="PROSITE" id="PS51456">
    <property type="entry name" value="MYOSIN_MOTOR"/>
    <property type="match status" value="1"/>
</dbReference>
<proteinExistence type="inferred from homology"/>
<dbReference type="GO" id="GO:0003774">
    <property type="term" value="F:cytoskeletal motor activity"/>
    <property type="evidence" value="ECO:0007669"/>
    <property type="project" value="InterPro"/>
</dbReference>
<accession>A7S0W8</accession>
<dbReference type="Pfam" id="PF00063">
    <property type="entry name" value="Myosin_head"/>
    <property type="match status" value="2"/>
</dbReference>
<dbReference type="AlphaFoldDB" id="A7S0W8"/>
<dbReference type="Gene3D" id="1.10.10.820">
    <property type="match status" value="1"/>
</dbReference>
<dbReference type="Gene3D" id="1.20.120.720">
    <property type="entry name" value="Myosin VI head, motor domain, U50 subdomain"/>
    <property type="match status" value="2"/>
</dbReference>
<dbReference type="InterPro" id="IPR027417">
    <property type="entry name" value="P-loop_NTPase"/>
</dbReference>
<keyword evidence="9" id="KW-1185">Reference proteome</keyword>
<reference evidence="8 9" key="1">
    <citation type="journal article" date="2007" name="Science">
        <title>Sea anemone genome reveals ancestral eumetazoan gene repertoire and genomic organization.</title>
        <authorList>
            <person name="Putnam N.H."/>
            <person name="Srivastava M."/>
            <person name="Hellsten U."/>
            <person name="Dirks B."/>
            <person name="Chapman J."/>
            <person name="Salamov A."/>
            <person name="Terry A."/>
            <person name="Shapiro H."/>
            <person name="Lindquist E."/>
            <person name="Kapitonov V.V."/>
            <person name="Jurka J."/>
            <person name="Genikhovich G."/>
            <person name="Grigoriev I.V."/>
            <person name="Lucas S.M."/>
            <person name="Steele R.E."/>
            <person name="Finnerty J.R."/>
            <person name="Technau U."/>
            <person name="Martindale M.Q."/>
            <person name="Rokhsar D.S."/>
        </authorList>
    </citation>
    <scope>NUCLEOTIDE SEQUENCE [LARGE SCALE GENOMIC DNA]</scope>
    <source>
        <strain evidence="9">CH2 X CH6</strain>
    </source>
</reference>
<dbReference type="eggNOG" id="KOG0160">
    <property type="taxonomic scope" value="Eukaryota"/>
</dbReference>
<dbReference type="HOGENOM" id="CLU_000192_7_1_1"/>
<dbReference type="PANTHER" id="PTHR13140:SF498">
    <property type="entry name" value="DACHS, ISOFORM E"/>
    <property type="match status" value="1"/>
</dbReference>
<dbReference type="EMBL" id="DS469562">
    <property type="protein sequence ID" value="EDO42655.1"/>
    <property type="molecule type" value="Genomic_DNA"/>
</dbReference>
<sequence>MEESEGGLDTDICKHFLASYTVLQSLGCSKTASNSNSTRIGQLMEFYFTGGTVSKTKIQCFPLVGSRVTNPSPGERNFHIFYQLLAGITQEERAKLHLQGYAAQNLQYLNQSSLPSDSEEAVLRAKFERWRTGLAALTIKFDDVQRILAAILLLGNVQFVEGEGMELDVKGNNEIKAVAALLGVSGVSLYRGLTTKTKTLRGQVLRSLCDPEMANQNRDSLAQALYLRTVAAIARRINSFKRQSSPVINGSPHGSFESLRTPPLSPEVLDVTARVGLSDGLLKTPPQGTGIPNGTHIGTLVPGVSGLVSVMDMFGFENCEVNGLNQICVNLCAETIQHFYNTRIFKTTEEYCREEGLLSELDLDYIDNAACIELLTCQSAGVLTLMDKECLLAKGSQEEFLQEVRDYHSDSEWFFDPDPNSTAFGVCHYADNVVYETEGLLDKNRDTIPDDIICVFSRQNCSFGFATHLFMSDLRTTQGQAASPKGVLHRISPSQGQDSGSSPSIADLGLTTFYQDVQSKLDGLVKTLVQARPWFIRCIRGNAREEPARFDRNTVNQQLRALQVFEMLQMLQSSFANHEKFQYFISRYGFLCPSRIIGHEESGAEDCKNILESVLSAGDVSMATHLFGSYALGKNYVFFRMNAEIKKSRVIYNSIFKDYSNVFNGVSVPSEPMKVQLELRHAKWRESAAITPQAHSMAANIKHSRPPSVPTDKELRVDTKTAEETCCLYGLDMTAPPPVPKSRLYTIQGNMKMGFPQTRIMKQDFTGSSSEVLFHKGEVVKVLSASRKRGYLIAEHKNGSNIPIPHQLMELKSCEYLDNKKKMPTEHGIPRRSPVQVLTAPY</sequence>
<keyword evidence="4" id="KW-0505">Motor protein</keyword>
<dbReference type="GO" id="GO:0006897">
    <property type="term" value="P:endocytosis"/>
    <property type="evidence" value="ECO:0000318"/>
    <property type="project" value="GO_Central"/>
</dbReference>
<dbReference type="Gene3D" id="3.40.850.10">
    <property type="entry name" value="Kinesin motor domain"/>
    <property type="match status" value="2"/>
</dbReference>
<dbReference type="SUPFAM" id="SSF52540">
    <property type="entry name" value="P-loop containing nucleoside triphosphate hydrolases"/>
    <property type="match status" value="1"/>
</dbReference>
<dbReference type="GO" id="GO:0007015">
    <property type="term" value="P:actin filament organization"/>
    <property type="evidence" value="ECO:0000318"/>
    <property type="project" value="GO_Central"/>
</dbReference>
<dbReference type="InterPro" id="IPR036961">
    <property type="entry name" value="Kinesin_motor_dom_sf"/>
</dbReference>
<dbReference type="PhylomeDB" id="A7S0W8"/>
<dbReference type="STRING" id="45351.A7S0W8"/>
<dbReference type="SMART" id="SM00242">
    <property type="entry name" value="MYSc"/>
    <property type="match status" value="1"/>
</dbReference>
<dbReference type="Gene3D" id="6.20.240.20">
    <property type="match status" value="1"/>
</dbReference>
<dbReference type="GO" id="GO:0051015">
    <property type="term" value="F:actin filament binding"/>
    <property type="evidence" value="ECO:0000318"/>
    <property type="project" value="GO_Central"/>
</dbReference>
<dbReference type="InterPro" id="IPR001609">
    <property type="entry name" value="Myosin_head_motor_dom-like"/>
</dbReference>
<dbReference type="PRINTS" id="PR00193">
    <property type="entry name" value="MYOSINHEAVY"/>
</dbReference>
<evidence type="ECO:0000313" key="8">
    <source>
        <dbReference type="EMBL" id="EDO42655.1"/>
    </source>
</evidence>
<evidence type="ECO:0000256" key="3">
    <source>
        <dbReference type="ARBA" id="ARBA00023123"/>
    </source>
</evidence>
<evidence type="ECO:0000256" key="4">
    <source>
        <dbReference type="ARBA" id="ARBA00023175"/>
    </source>
</evidence>
<feature type="domain" description="Myosin motor" evidence="7">
    <location>
        <begin position="1"/>
        <end position="653"/>
    </location>
</feature>